<keyword evidence="2" id="KW-0396">Initiation factor</keyword>
<evidence type="ECO:0000256" key="1">
    <source>
        <dbReference type="ARBA" id="ARBA00022490"/>
    </source>
</evidence>
<dbReference type="InterPro" id="IPR019010">
    <property type="entry name" value="eIF3e_N"/>
</dbReference>
<dbReference type="InterPro" id="IPR016650">
    <property type="entry name" value="eIF3e"/>
</dbReference>
<feature type="domain" description="Eukaryotic translation initiation factor 3 subunit E N-terminal" evidence="4">
    <location>
        <begin position="5"/>
        <end position="105"/>
    </location>
</feature>
<gene>
    <name evidence="5" type="ORF">F3Y22_tig00111941pilonHSYRG00107</name>
</gene>
<dbReference type="GO" id="GO:0005852">
    <property type="term" value="C:eukaryotic translation initiation factor 3 complex"/>
    <property type="evidence" value="ECO:0007669"/>
    <property type="project" value="InterPro"/>
</dbReference>
<dbReference type="Proteomes" id="UP000436088">
    <property type="component" value="Unassembled WGS sequence"/>
</dbReference>
<dbReference type="SMART" id="SM01186">
    <property type="entry name" value="eIF3_N"/>
    <property type="match status" value="1"/>
</dbReference>
<evidence type="ECO:0000259" key="4">
    <source>
        <dbReference type="SMART" id="SM01186"/>
    </source>
</evidence>
<dbReference type="AlphaFoldDB" id="A0A6A2X8H6"/>
<accession>A0A6A2X8H6</accession>
<keyword evidence="6" id="KW-1185">Reference proteome</keyword>
<dbReference type="PANTHER" id="PTHR10317">
    <property type="entry name" value="EUKARYOTIC TRANSLATION INITIATION FACTOR 3 SUBUNIT E"/>
    <property type="match status" value="1"/>
</dbReference>
<comment type="caution">
    <text evidence="5">The sequence shown here is derived from an EMBL/GenBank/DDBJ whole genome shotgun (WGS) entry which is preliminary data.</text>
</comment>
<evidence type="ECO:0000256" key="3">
    <source>
        <dbReference type="ARBA" id="ARBA00022917"/>
    </source>
</evidence>
<keyword evidence="3" id="KW-0648">Protein biosynthesis</keyword>
<dbReference type="Pfam" id="PF09440">
    <property type="entry name" value="eIF3_N"/>
    <property type="match status" value="1"/>
</dbReference>
<organism evidence="5 6">
    <name type="scientific">Hibiscus syriacus</name>
    <name type="common">Rose of Sharon</name>
    <dbReference type="NCBI Taxonomy" id="106335"/>
    <lineage>
        <taxon>Eukaryota</taxon>
        <taxon>Viridiplantae</taxon>
        <taxon>Streptophyta</taxon>
        <taxon>Embryophyta</taxon>
        <taxon>Tracheophyta</taxon>
        <taxon>Spermatophyta</taxon>
        <taxon>Magnoliopsida</taxon>
        <taxon>eudicotyledons</taxon>
        <taxon>Gunneridae</taxon>
        <taxon>Pentapetalae</taxon>
        <taxon>rosids</taxon>
        <taxon>malvids</taxon>
        <taxon>Malvales</taxon>
        <taxon>Malvaceae</taxon>
        <taxon>Malvoideae</taxon>
        <taxon>Hibiscus</taxon>
    </lineage>
</organism>
<proteinExistence type="predicted"/>
<evidence type="ECO:0000313" key="6">
    <source>
        <dbReference type="Proteomes" id="UP000436088"/>
    </source>
</evidence>
<name>A0A6A2X8H6_HIBSY</name>
<sequence>MAAYDLTPRIAPNLDRHLVFPLLEFLQERQLYPDEQILKAKIELLNKTNMVDYAMDIHKNLYHTDDVPQDMIDRRVEVVARLKALEDAAAPLVTSFRTLTLSRIACDKQIISRCSMTVTRLVQISRGIISVCNSSLNVVTRVLLIIYSRALCLTAKEFERFGGGQDIAKLGSLLKLNRLKEIIDSKVSIIIMIDYTAFV</sequence>
<protein>
    <submittedName>
        <fullName evidence="5">Cyclin family isoform 1</fullName>
    </submittedName>
</protein>
<evidence type="ECO:0000256" key="2">
    <source>
        <dbReference type="ARBA" id="ARBA00022540"/>
    </source>
</evidence>
<reference evidence="5" key="1">
    <citation type="submission" date="2019-09" db="EMBL/GenBank/DDBJ databases">
        <title>Draft genome information of white flower Hibiscus syriacus.</title>
        <authorList>
            <person name="Kim Y.-M."/>
        </authorList>
    </citation>
    <scope>NUCLEOTIDE SEQUENCE [LARGE SCALE GENOMIC DNA]</scope>
    <source>
        <strain evidence="5">YM2019G1</strain>
    </source>
</reference>
<keyword evidence="1" id="KW-0963">Cytoplasm</keyword>
<evidence type="ECO:0000313" key="5">
    <source>
        <dbReference type="EMBL" id="KAE8671693.1"/>
    </source>
</evidence>
<dbReference type="EMBL" id="VEPZ02001466">
    <property type="protein sequence ID" value="KAE8671693.1"/>
    <property type="molecule type" value="Genomic_DNA"/>
</dbReference>
<dbReference type="GO" id="GO:0003743">
    <property type="term" value="F:translation initiation factor activity"/>
    <property type="evidence" value="ECO:0007669"/>
    <property type="project" value="UniProtKB-KW"/>
</dbReference>